<accession>A0A1N6M1R1</accession>
<reference evidence="2 3" key="1">
    <citation type="submission" date="2016-12" db="EMBL/GenBank/DDBJ databases">
        <authorList>
            <person name="Song W.-J."/>
            <person name="Kurnit D.M."/>
        </authorList>
    </citation>
    <scope>NUCLEOTIDE SEQUENCE [LARGE SCALE GENOMIC DNA]</scope>
    <source>
        <strain evidence="2 3">CECT 9026</strain>
    </source>
</reference>
<evidence type="ECO:0000313" key="3">
    <source>
        <dbReference type="Proteomes" id="UP000184774"/>
    </source>
</evidence>
<protein>
    <submittedName>
        <fullName evidence="2">Uncharacterized protein</fullName>
    </submittedName>
</protein>
<name>A0A1N6M1R1_9VIBR</name>
<organism evidence="2 3">
    <name type="scientific">Vibrio spartinae</name>
    <dbReference type="NCBI Taxonomy" id="1918945"/>
    <lineage>
        <taxon>Bacteria</taxon>
        <taxon>Pseudomonadati</taxon>
        <taxon>Pseudomonadota</taxon>
        <taxon>Gammaproteobacteria</taxon>
        <taxon>Vibrionales</taxon>
        <taxon>Vibrionaceae</taxon>
        <taxon>Vibrio</taxon>
    </lineage>
</organism>
<dbReference type="Proteomes" id="UP000184774">
    <property type="component" value="Unassembled WGS sequence"/>
</dbReference>
<dbReference type="EMBL" id="FSSB01000007">
    <property type="protein sequence ID" value="SIO93317.1"/>
    <property type="molecule type" value="Genomic_DNA"/>
</dbReference>
<dbReference type="EMBL" id="CP046268">
    <property type="protein sequence ID" value="QMV15449.1"/>
    <property type="molecule type" value="Genomic_DNA"/>
</dbReference>
<evidence type="ECO:0000313" key="1">
    <source>
        <dbReference type="EMBL" id="QMV15449.1"/>
    </source>
</evidence>
<proteinExistence type="predicted"/>
<evidence type="ECO:0000313" key="4">
    <source>
        <dbReference type="Proteomes" id="UP000515264"/>
    </source>
</evidence>
<keyword evidence="4" id="KW-1185">Reference proteome</keyword>
<reference evidence="1 4" key="3">
    <citation type="journal article" date="2020" name="J. Nat. Prod.">
        <title>Genomics-Metabolomics Profiling Disclosed Marine Vibrio spartinae 3.6 as a Producer of a New Branched Side Chain Prodigiosin.</title>
        <authorList>
            <person name="Vitale G.A."/>
            <person name="Sciarretta M."/>
            <person name="Palma Esposito F."/>
            <person name="January G.G."/>
            <person name="Giaccio M."/>
            <person name="Bunk B."/>
            <person name="Sproer C."/>
            <person name="Bajerski F."/>
            <person name="Power D."/>
            <person name="Festa C."/>
            <person name="Monti M.C."/>
            <person name="D'Auria M.V."/>
            <person name="de Pascale D."/>
        </authorList>
    </citation>
    <scope>NUCLEOTIDE SEQUENCE [LARGE SCALE GENOMIC DNA]</scope>
    <source>
        <strain evidence="1 4">3.6</strain>
    </source>
</reference>
<dbReference type="AlphaFoldDB" id="A0A1N6M1R1"/>
<gene>
    <name evidence="2" type="ORF">VSP9026_00976</name>
    <name evidence="1" type="ORF">Vspart_02756</name>
</gene>
<dbReference type="Proteomes" id="UP000515264">
    <property type="component" value="Chromosome 1"/>
</dbReference>
<reference evidence="1" key="2">
    <citation type="submission" date="2019-11" db="EMBL/GenBank/DDBJ databases">
        <authorList>
            <person name="January G."/>
            <person name="Bunk B."/>
        </authorList>
    </citation>
    <scope>NUCLEOTIDE SEQUENCE</scope>
    <source>
        <strain evidence="1">3.6</strain>
    </source>
</reference>
<evidence type="ECO:0000313" key="2">
    <source>
        <dbReference type="EMBL" id="SIO93317.1"/>
    </source>
</evidence>
<sequence>MFYGCYEQQWLTDFTFKINMIIISFGLFV</sequence>